<evidence type="ECO:0000313" key="2">
    <source>
        <dbReference type="Proteomes" id="UP000251197"/>
    </source>
</evidence>
<dbReference type="EMBL" id="UAVU01000003">
    <property type="protein sequence ID" value="SQA98486.1"/>
    <property type="molecule type" value="Genomic_DNA"/>
</dbReference>
<sequence>MSGIPSPFFPKRGVRQCFIHCLIQDILLEGLTAHNAALG</sequence>
<dbReference type="Proteomes" id="UP000251197">
    <property type="component" value="Unassembled WGS sequence"/>
</dbReference>
<name>A0A2X2SZV8_9ENTR</name>
<accession>A0A2X2SZV8</accession>
<evidence type="ECO:0000313" key="1">
    <source>
        <dbReference type="EMBL" id="SQA98486.1"/>
    </source>
</evidence>
<gene>
    <name evidence="1" type="ORF">NCTC12120_02373</name>
</gene>
<proteinExistence type="predicted"/>
<reference evidence="1 2" key="1">
    <citation type="submission" date="2018-06" db="EMBL/GenBank/DDBJ databases">
        <authorList>
            <consortium name="Pathogen Informatics"/>
            <person name="Doyle S."/>
        </authorList>
    </citation>
    <scope>NUCLEOTIDE SEQUENCE [LARGE SCALE GENOMIC DNA]</scope>
    <source>
        <strain evidence="1 2">NCTC12120</strain>
    </source>
</reference>
<organism evidence="1 2">
    <name type="scientific">Cedecea neteri</name>
    <dbReference type="NCBI Taxonomy" id="158822"/>
    <lineage>
        <taxon>Bacteria</taxon>
        <taxon>Pseudomonadati</taxon>
        <taxon>Pseudomonadota</taxon>
        <taxon>Gammaproteobacteria</taxon>
        <taxon>Enterobacterales</taxon>
        <taxon>Enterobacteriaceae</taxon>
        <taxon>Cedecea</taxon>
    </lineage>
</organism>
<protein>
    <submittedName>
        <fullName evidence="1">Uncharacterized protein</fullName>
    </submittedName>
</protein>
<dbReference type="AlphaFoldDB" id="A0A2X2SZV8"/>